<proteinExistence type="predicted"/>
<dbReference type="Gene3D" id="1.50.10.10">
    <property type="match status" value="1"/>
</dbReference>
<dbReference type="EMBL" id="JABRWJ010000004">
    <property type="protein sequence ID" value="NRF68355.1"/>
    <property type="molecule type" value="Genomic_DNA"/>
</dbReference>
<organism evidence="1 2">
    <name type="scientific">Pseudaquabacterium terrae</name>
    <dbReference type="NCBI Taxonomy" id="2732868"/>
    <lineage>
        <taxon>Bacteria</taxon>
        <taxon>Pseudomonadati</taxon>
        <taxon>Pseudomonadota</taxon>
        <taxon>Betaproteobacteria</taxon>
        <taxon>Burkholderiales</taxon>
        <taxon>Sphaerotilaceae</taxon>
        <taxon>Pseudaquabacterium</taxon>
    </lineage>
</organism>
<dbReference type="Pfam" id="PF05147">
    <property type="entry name" value="LANC_like"/>
    <property type="match status" value="1"/>
</dbReference>
<dbReference type="PRINTS" id="PR01950">
    <property type="entry name" value="LANCSUPER"/>
</dbReference>
<sequence>MADLPGRALDALLTEAGEATWAAGPLAKGSNLCHGTAGNAYAFLVLLARTRDARWRERARAFAMHAIAQFEDETARFGRLRHSLWTGDIGLAIFLWDCLRERAQFPALDVFFAAPVSAISSARAKA</sequence>
<name>A0ABX2EI71_9BURK</name>
<keyword evidence="2" id="KW-1185">Reference proteome</keyword>
<dbReference type="RefSeq" id="WP_173123921.1">
    <property type="nucleotide sequence ID" value="NZ_JABRWJ010000004.1"/>
</dbReference>
<dbReference type="PANTHER" id="PTHR12736:SF7">
    <property type="entry name" value="LANC-LIKE PROTEIN 3"/>
    <property type="match status" value="1"/>
</dbReference>
<dbReference type="InterPro" id="IPR007822">
    <property type="entry name" value="LANC-like"/>
</dbReference>
<dbReference type="InterPro" id="IPR012341">
    <property type="entry name" value="6hp_glycosidase-like_sf"/>
</dbReference>
<protein>
    <recommendedName>
        <fullName evidence="3">Lanthionine synthetase</fullName>
    </recommendedName>
</protein>
<dbReference type="Proteomes" id="UP000737171">
    <property type="component" value="Unassembled WGS sequence"/>
</dbReference>
<dbReference type="PANTHER" id="PTHR12736">
    <property type="entry name" value="LANC-LIKE PROTEIN"/>
    <property type="match status" value="1"/>
</dbReference>
<evidence type="ECO:0008006" key="3">
    <source>
        <dbReference type="Google" id="ProtNLM"/>
    </source>
</evidence>
<evidence type="ECO:0000313" key="2">
    <source>
        <dbReference type="Proteomes" id="UP000737171"/>
    </source>
</evidence>
<reference evidence="1 2" key="1">
    <citation type="submission" date="2020-05" db="EMBL/GenBank/DDBJ databases">
        <title>Aquincola sp. isolate from soil.</title>
        <authorList>
            <person name="Han J."/>
            <person name="Kim D.-U."/>
        </authorList>
    </citation>
    <scope>NUCLEOTIDE SEQUENCE [LARGE SCALE GENOMIC DNA]</scope>
    <source>
        <strain evidence="1 2">S2</strain>
    </source>
</reference>
<comment type="caution">
    <text evidence="1">The sequence shown here is derived from an EMBL/GenBank/DDBJ whole genome shotgun (WGS) entry which is preliminary data.</text>
</comment>
<accession>A0ABX2EI71</accession>
<evidence type="ECO:0000313" key="1">
    <source>
        <dbReference type="EMBL" id="NRF68355.1"/>
    </source>
</evidence>
<dbReference type="SUPFAM" id="SSF158745">
    <property type="entry name" value="LanC-like"/>
    <property type="match status" value="1"/>
</dbReference>
<gene>
    <name evidence="1" type="ORF">HLB44_15280</name>
</gene>